<evidence type="ECO:0000259" key="2">
    <source>
        <dbReference type="PROSITE" id="PS51725"/>
    </source>
</evidence>
<evidence type="ECO:0000256" key="1">
    <source>
        <dbReference type="SAM" id="Phobius"/>
    </source>
</evidence>
<name>A0A918FZ76_9ACTN</name>
<dbReference type="AlphaFoldDB" id="A0A918FZ76"/>
<keyword evidence="1" id="KW-0812">Transmembrane</keyword>
<dbReference type="PANTHER" id="PTHR40057:SF1">
    <property type="entry name" value="SLR1162 PROTEIN"/>
    <property type="match status" value="1"/>
</dbReference>
<feature type="transmembrane region" description="Helical" evidence="1">
    <location>
        <begin position="244"/>
        <end position="266"/>
    </location>
</feature>
<feature type="transmembrane region" description="Helical" evidence="1">
    <location>
        <begin position="214"/>
        <end position="232"/>
    </location>
</feature>
<sequence>MVLTQKVREGHESEYQRWQDRLTALAREFPGFEGQEVYPPSEGARAEWIVTYRFDQADQLTAWLDSPERQQMLERGRSLFEGPETQEVLVGEPPVQKGVTVVASHRIAPDREGDYLLWQHKLEKVQEKFPGFQGLELFRPVPGIEDNWVVVFRFDTREHLDNWLGSEARRKLLDEGRDAVGSYEVRRIGSAFSGWFASERGTEERAVPPNWKQAMAVFLAIFPVVVVLSRTLNSQLLAAGLPIFGMYFVSNIISVAILTWAMMPLVNRLFRFWLSPAPTAGARTDVLGAVVIVVSSLVLLTVSLLVWNH</sequence>
<dbReference type="SUPFAM" id="SSF54909">
    <property type="entry name" value="Dimeric alpha+beta barrel"/>
    <property type="match status" value="2"/>
</dbReference>
<dbReference type="Pfam" id="PF03992">
    <property type="entry name" value="ABM"/>
    <property type="match status" value="2"/>
</dbReference>
<keyword evidence="4" id="KW-1185">Reference proteome</keyword>
<accession>A0A918FZ76</accession>
<keyword evidence="1" id="KW-0472">Membrane</keyword>
<evidence type="ECO:0000313" key="3">
    <source>
        <dbReference type="EMBL" id="GGS05350.1"/>
    </source>
</evidence>
<evidence type="ECO:0000313" key="4">
    <source>
        <dbReference type="Proteomes" id="UP000606194"/>
    </source>
</evidence>
<dbReference type="InterPro" id="IPR038762">
    <property type="entry name" value="ABM_predict"/>
</dbReference>
<organism evidence="3 4">
    <name type="scientific">Streptomyces humidus</name>
    <dbReference type="NCBI Taxonomy" id="52259"/>
    <lineage>
        <taxon>Bacteria</taxon>
        <taxon>Bacillati</taxon>
        <taxon>Actinomycetota</taxon>
        <taxon>Actinomycetes</taxon>
        <taxon>Kitasatosporales</taxon>
        <taxon>Streptomycetaceae</taxon>
        <taxon>Streptomyces</taxon>
    </lineage>
</organism>
<dbReference type="InterPro" id="IPR011008">
    <property type="entry name" value="Dimeric_a/b-barrel"/>
</dbReference>
<reference evidence="3" key="1">
    <citation type="journal article" date="2014" name="Int. J. Syst. Evol. Microbiol.">
        <title>Complete genome sequence of Corynebacterium casei LMG S-19264T (=DSM 44701T), isolated from a smear-ripened cheese.</title>
        <authorList>
            <consortium name="US DOE Joint Genome Institute (JGI-PGF)"/>
            <person name="Walter F."/>
            <person name="Albersmeier A."/>
            <person name="Kalinowski J."/>
            <person name="Ruckert C."/>
        </authorList>
    </citation>
    <scope>NUCLEOTIDE SEQUENCE</scope>
    <source>
        <strain evidence="3">JCM 4386</strain>
    </source>
</reference>
<protein>
    <recommendedName>
        <fullName evidence="2">ABM domain-containing protein</fullName>
    </recommendedName>
</protein>
<gene>
    <name evidence="3" type="ORF">GCM10010269_50290</name>
</gene>
<feature type="domain" description="ABM" evidence="2">
    <location>
        <begin position="99"/>
        <end position="189"/>
    </location>
</feature>
<comment type="caution">
    <text evidence="3">The sequence shown here is derived from an EMBL/GenBank/DDBJ whole genome shotgun (WGS) entry which is preliminary data.</text>
</comment>
<dbReference type="Gene3D" id="3.30.70.100">
    <property type="match status" value="2"/>
</dbReference>
<keyword evidence="1" id="KW-1133">Transmembrane helix</keyword>
<reference evidence="3" key="2">
    <citation type="submission" date="2020-09" db="EMBL/GenBank/DDBJ databases">
        <authorList>
            <person name="Sun Q."/>
            <person name="Ohkuma M."/>
        </authorList>
    </citation>
    <scope>NUCLEOTIDE SEQUENCE</scope>
    <source>
        <strain evidence="3">JCM 4386</strain>
    </source>
</reference>
<dbReference type="EMBL" id="BMTL01000022">
    <property type="protein sequence ID" value="GGS05350.1"/>
    <property type="molecule type" value="Genomic_DNA"/>
</dbReference>
<feature type="domain" description="ABM" evidence="2">
    <location>
        <begin position="1"/>
        <end position="88"/>
    </location>
</feature>
<proteinExistence type="predicted"/>
<feature type="transmembrane region" description="Helical" evidence="1">
    <location>
        <begin position="286"/>
        <end position="307"/>
    </location>
</feature>
<dbReference type="PROSITE" id="PS51725">
    <property type="entry name" value="ABM"/>
    <property type="match status" value="2"/>
</dbReference>
<dbReference type="Proteomes" id="UP000606194">
    <property type="component" value="Unassembled WGS sequence"/>
</dbReference>
<dbReference type="PANTHER" id="PTHR40057">
    <property type="entry name" value="SLR1162 PROTEIN"/>
    <property type="match status" value="1"/>
</dbReference>
<dbReference type="InterPro" id="IPR007138">
    <property type="entry name" value="ABM_dom"/>
</dbReference>